<proteinExistence type="predicted"/>
<dbReference type="Proteomes" id="UP000326659">
    <property type="component" value="Chromosome"/>
</dbReference>
<name>A0A9X7N6Y2_PSEDE</name>
<dbReference type="KEGG" id="pden:F1C79_31155"/>
<sequence length="140" mass="15304">MTAKAEVHDGTWHLGECSWSVDQDSGIIEFAHPEGMVASCPVQIIGTYNSADGTWLWGWEHPSVMAPLQEHAFAVRQYGEENGIELLTTQKLECSQEQAWEFTALACKLGEAQGAYRGPAGSAFVFMTFGTVTLSKPQAH</sequence>
<dbReference type="AlphaFoldDB" id="A0A9X7N6Y2"/>
<evidence type="ECO:0000313" key="1">
    <source>
        <dbReference type="EMBL" id="QEY76126.1"/>
    </source>
</evidence>
<dbReference type="InterPro" id="IPR049249">
    <property type="entry name" value="DUF6882"/>
</dbReference>
<organism evidence="1 2">
    <name type="scientific">Pseudomonas denitrificans</name>
    <dbReference type="NCBI Taxonomy" id="43306"/>
    <lineage>
        <taxon>Bacteria</taxon>
        <taxon>Pseudomonadati</taxon>
        <taxon>Pseudomonadota</taxon>
        <taxon>Gammaproteobacteria</taxon>
        <taxon>Pseudomonadales</taxon>
        <taxon>Pseudomonadaceae</taxon>
        <taxon>Halopseudomonas</taxon>
    </lineage>
</organism>
<reference evidence="1 2" key="1">
    <citation type="submission" date="2019-09" db="EMBL/GenBank/DDBJ databases">
        <title>Prosopis cineraria nodule microbiome.</title>
        <authorList>
            <person name="Chaluvadi S.R."/>
            <person name="Ali R."/>
            <person name="Wang X."/>
        </authorList>
    </citation>
    <scope>NUCLEOTIDE SEQUENCE [LARGE SCALE GENOMIC DNA]</scope>
    <source>
        <strain evidence="1 2">BG1</strain>
    </source>
</reference>
<accession>A0A9X7N6Y2</accession>
<gene>
    <name evidence="1" type="ORF">F1C79_31155</name>
</gene>
<keyword evidence="2" id="KW-1185">Reference proteome</keyword>
<dbReference type="OrthoDB" id="5674923at2"/>
<dbReference type="Pfam" id="PF21813">
    <property type="entry name" value="DUF6882"/>
    <property type="match status" value="1"/>
</dbReference>
<protein>
    <submittedName>
        <fullName evidence="1">Uncharacterized protein</fullName>
    </submittedName>
</protein>
<evidence type="ECO:0000313" key="2">
    <source>
        <dbReference type="Proteomes" id="UP000326659"/>
    </source>
</evidence>
<dbReference type="EMBL" id="CP043626">
    <property type="protein sequence ID" value="QEY76126.1"/>
    <property type="molecule type" value="Genomic_DNA"/>
</dbReference>